<reference evidence="2" key="1">
    <citation type="submission" date="2021-05" db="EMBL/GenBank/DDBJ databases">
        <authorList>
            <person name="Alioto T."/>
            <person name="Alioto T."/>
            <person name="Gomez Garrido J."/>
        </authorList>
    </citation>
    <scope>NUCLEOTIDE SEQUENCE</scope>
</reference>
<dbReference type="EMBL" id="HBUE01005329">
    <property type="protein sequence ID" value="CAG6445682.1"/>
    <property type="molecule type" value="Transcribed_RNA"/>
</dbReference>
<feature type="region of interest" description="Disordered" evidence="1">
    <location>
        <begin position="1"/>
        <end position="23"/>
    </location>
</feature>
<feature type="region of interest" description="Disordered" evidence="1">
    <location>
        <begin position="36"/>
        <end position="76"/>
    </location>
</feature>
<dbReference type="EMBL" id="HBUE01005323">
    <property type="protein sequence ID" value="CAG6445675.1"/>
    <property type="molecule type" value="Transcribed_RNA"/>
</dbReference>
<name>A0A8D7ZWF2_CULPI</name>
<sequence length="99" mass="10987">MWKLPDEPPAVLRRNSQRQQQQRLLVKLRRSKSRMFHQAVGVPELPAPTSSPGRLGNGPEPTAHRPPVQQSQEKARLGAGAVAEIVGQWPQSQLVQLAE</sequence>
<evidence type="ECO:0000256" key="1">
    <source>
        <dbReference type="SAM" id="MobiDB-lite"/>
    </source>
</evidence>
<protein>
    <submittedName>
        <fullName evidence="2">(northern house mosquito) hypothetical protein</fullName>
    </submittedName>
</protein>
<organism evidence="2">
    <name type="scientific">Culex pipiens</name>
    <name type="common">House mosquito</name>
    <dbReference type="NCBI Taxonomy" id="7175"/>
    <lineage>
        <taxon>Eukaryota</taxon>
        <taxon>Metazoa</taxon>
        <taxon>Ecdysozoa</taxon>
        <taxon>Arthropoda</taxon>
        <taxon>Hexapoda</taxon>
        <taxon>Insecta</taxon>
        <taxon>Pterygota</taxon>
        <taxon>Neoptera</taxon>
        <taxon>Endopterygota</taxon>
        <taxon>Diptera</taxon>
        <taxon>Nematocera</taxon>
        <taxon>Culicoidea</taxon>
        <taxon>Culicidae</taxon>
        <taxon>Culicinae</taxon>
        <taxon>Culicini</taxon>
        <taxon>Culex</taxon>
        <taxon>Culex</taxon>
    </lineage>
</organism>
<evidence type="ECO:0000313" key="2">
    <source>
        <dbReference type="EMBL" id="CAG6445682.1"/>
    </source>
</evidence>
<dbReference type="EMBL" id="HBUE01005328">
    <property type="protein sequence ID" value="CAG6445680.1"/>
    <property type="molecule type" value="Transcribed_RNA"/>
</dbReference>
<accession>A0A8D7ZWF2</accession>
<proteinExistence type="predicted"/>
<dbReference type="AlphaFoldDB" id="A0A8D7ZWF2"/>
<dbReference type="EMBL" id="HBUE01005327">
    <property type="protein sequence ID" value="CAG6445679.1"/>
    <property type="molecule type" value="Transcribed_RNA"/>
</dbReference>
<feature type="compositionally biased region" description="Low complexity" evidence="1">
    <location>
        <begin position="11"/>
        <end position="23"/>
    </location>
</feature>